<dbReference type="PANTHER" id="PTHR20935">
    <property type="entry name" value="PHOSPHOGLYCERATE MUTASE-RELATED"/>
    <property type="match status" value="1"/>
</dbReference>
<dbReference type="InterPro" id="IPR029033">
    <property type="entry name" value="His_PPase_superfam"/>
</dbReference>
<dbReference type="KEGG" id="rxy:Rxyl_0931"/>
<feature type="region of interest" description="Disordered" evidence="2">
    <location>
        <begin position="74"/>
        <end position="96"/>
    </location>
</feature>
<dbReference type="GO" id="GO:0016787">
    <property type="term" value="F:hydrolase activity"/>
    <property type="evidence" value="ECO:0007669"/>
    <property type="project" value="UniProtKB-KW"/>
</dbReference>
<sequence>MGVRNKRAERSALRAAALLAALLALFLIPGCAERGSGSQAPPRERTLPDARLLAELREGGYVIFFRHAATDLSTPDAEEPDLRDCSTQRNLTPEGRRQAREIGEAFRRLDIPAGPVLASPYCRARQTALLAFGRAKTARALLPPDHDPPGPRRRPNLPPGGLPRLLSTPPPPGKNAVLVGHESALREATGTSLPEGGAAVFDPRARESPPSPLKALPPGYWSRLASREKGRRRR</sequence>
<dbReference type="AlphaFoldDB" id="Q1AXI0"/>
<dbReference type="Proteomes" id="UP000006637">
    <property type="component" value="Chromosome"/>
</dbReference>
<feature type="region of interest" description="Disordered" evidence="2">
    <location>
        <begin position="140"/>
        <end position="234"/>
    </location>
</feature>
<name>Q1AXI0_RUBXD</name>
<organism evidence="3 4">
    <name type="scientific">Rubrobacter xylanophilus (strain DSM 9941 / JCM 11954 / NBRC 16129 / PRD-1)</name>
    <dbReference type="NCBI Taxonomy" id="266117"/>
    <lineage>
        <taxon>Bacteria</taxon>
        <taxon>Bacillati</taxon>
        <taxon>Actinomycetota</taxon>
        <taxon>Rubrobacteria</taxon>
        <taxon>Rubrobacterales</taxon>
        <taxon>Rubrobacteraceae</taxon>
        <taxon>Rubrobacter</taxon>
    </lineage>
</organism>
<dbReference type="OrthoDB" id="8685508at2"/>
<dbReference type="Pfam" id="PF00300">
    <property type="entry name" value="His_Phos_1"/>
    <property type="match status" value="1"/>
</dbReference>
<evidence type="ECO:0000313" key="4">
    <source>
        <dbReference type="Proteomes" id="UP000006637"/>
    </source>
</evidence>
<dbReference type="SMART" id="SM00855">
    <property type="entry name" value="PGAM"/>
    <property type="match status" value="1"/>
</dbReference>
<evidence type="ECO:0000313" key="3">
    <source>
        <dbReference type="EMBL" id="ABG03898.1"/>
    </source>
</evidence>
<evidence type="ECO:0000256" key="1">
    <source>
        <dbReference type="ARBA" id="ARBA00022801"/>
    </source>
</evidence>
<keyword evidence="4" id="KW-1185">Reference proteome</keyword>
<dbReference type="HOGENOM" id="CLU_076038_0_1_11"/>
<dbReference type="InterPro" id="IPR013078">
    <property type="entry name" value="His_Pase_superF_clade-1"/>
</dbReference>
<gene>
    <name evidence="3" type="ordered locus">Rxyl_0931</name>
</gene>
<accession>Q1AXI0</accession>
<evidence type="ECO:0000256" key="2">
    <source>
        <dbReference type="SAM" id="MobiDB-lite"/>
    </source>
</evidence>
<dbReference type="PANTHER" id="PTHR20935:SF1">
    <property type="entry name" value="SLL1549 PROTEIN"/>
    <property type="match status" value="1"/>
</dbReference>
<dbReference type="eggNOG" id="COG2062">
    <property type="taxonomic scope" value="Bacteria"/>
</dbReference>
<dbReference type="RefSeq" id="WP_011563916.1">
    <property type="nucleotide sequence ID" value="NC_008148.1"/>
</dbReference>
<dbReference type="CDD" id="cd07040">
    <property type="entry name" value="HP"/>
    <property type="match status" value="1"/>
</dbReference>
<dbReference type="InterPro" id="IPR051021">
    <property type="entry name" value="Mito_Ser/Thr_phosphatase"/>
</dbReference>
<dbReference type="STRING" id="266117.Rxyl_0931"/>
<keyword evidence="1" id="KW-0378">Hydrolase</keyword>
<proteinExistence type="predicted"/>
<dbReference type="Gene3D" id="3.40.50.1240">
    <property type="entry name" value="Phosphoglycerate mutase-like"/>
    <property type="match status" value="1"/>
</dbReference>
<protein>
    <submittedName>
        <fullName evidence="3">Putative phosphohistidine phosphatase, SixA</fullName>
    </submittedName>
</protein>
<dbReference type="EMBL" id="CP000386">
    <property type="protein sequence ID" value="ABG03898.1"/>
    <property type="molecule type" value="Genomic_DNA"/>
</dbReference>
<reference evidence="3 4" key="1">
    <citation type="submission" date="2006-06" db="EMBL/GenBank/DDBJ databases">
        <title>Complete sequence of Rubrobacter xylanophilus DSM 9941.</title>
        <authorList>
            <consortium name="US DOE Joint Genome Institute"/>
            <person name="Copeland A."/>
            <person name="Lucas S."/>
            <person name="Lapidus A."/>
            <person name="Barry K."/>
            <person name="Detter J.C."/>
            <person name="Glavina del Rio T."/>
            <person name="Hammon N."/>
            <person name="Israni S."/>
            <person name="Dalin E."/>
            <person name="Tice H."/>
            <person name="Pitluck S."/>
            <person name="Munk A.C."/>
            <person name="Brettin T."/>
            <person name="Bruce D."/>
            <person name="Han C."/>
            <person name="Tapia R."/>
            <person name="Gilna P."/>
            <person name="Schmutz J."/>
            <person name="Larimer F."/>
            <person name="Land M."/>
            <person name="Hauser L."/>
            <person name="Kyrpides N."/>
            <person name="Lykidis A."/>
            <person name="da Costa M.S."/>
            <person name="Rainey F.A."/>
            <person name="Empadinhas N."/>
            <person name="Jolivet E."/>
            <person name="Battista J.R."/>
            <person name="Richardson P."/>
        </authorList>
    </citation>
    <scope>NUCLEOTIDE SEQUENCE [LARGE SCALE GENOMIC DNA]</scope>
    <source>
        <strain evidence="4">DSM 9941 / NBRC 16129 / PRD-1</strain>
    </source>
</reference>
<dbReference type="SUPFAM" id="SSF53254">
    <property type="entry name" value="Phosphoglycerate mutase-like"/>
    <property type="match status" value="1"/>
</dbReference>